<proteinExistence type="predicted"/>
<protein>
    <submittedName>
        <fullName evidence="1">Beta-soluble NSF attachment protein</fullName>
    </submittedName>
</protein>
<gene>
    <name evidence="1" type="ORF">RF11_07474</name>
</gene>
<dbReference type="InterPro" id="IPR011990">
    <property type="entry name" value="TPR-like_helical_dom_sf"/>
</dbReference>
<comment type="caution">
    <text evidence="1">The sequence shown here is derived from an EMBL/GenBank/DDBJ whole genome shotgun (WGS) entry which is preliminary data.</text>
</comment>
<dbReference type="Gene3D" id="1.25.40.10">
    <property type="entry name" value="Tetratricopeptide repeat domain"/>
    <property type="match status" value="1"/>
</dbReference>
<dbReference type="EMBL" id="JWZT01003999">
    <property type="protein sequence ID" value="KII65124.1"/>
    <property type="molecule type" value="Genomic_DNA"/>
</dbReference>
<evidence type="ECO:0000313" key="2">
    <source>
        <dbReference type="Proteomes" id="UP000031668"/>
    </source>
</evidence>
<reference evidence="1 2" key="1">
    <citation type="journal article" date="2014" name="Genome Biol. Evol.">
        <title>The genome of the myxosporean Thelohanellus kitauei shows adaptations to nutrient acquisition within its fish host.</title>
        <authorList>
            <person name="Yang Y."/>
            <person name="Xiong J."/>
            <person name="Zhou Z."/>
            <person name="Huo F."/>
            <person name="Miao W."/>
            <person name="Ran C."/>
            <person name="Liu Y."/>
            <person name="Zhang J."/>
            <person name="Feng J."/>
            <person name="Wang M."/>
            <person name="Wang M."/>
            <person name="Wang L."/>
            <person name="Yao B."/>
        </authorList>
    </citation>
    <scope>NUCLEOTIDE SEQUENCE [LARGE SCALE GENOMIC DNA]</scope>
    <source>
        <strain evidence="1">Wuqing</strain>
    </source>
</reference>
<accession>A0A0C2III4</accession>
<name>A0A0C2III4_THEKT</name>
<dbReference type="Proteomes" id="UP000031668">
    <property type="component" value="Unassembled WGS sequence"/>
</dbReference>
<sequence>MDEHKLTPSERNRLIELHFDQIEIASECEENDNWDDAGNAYFEAAKIAEKDLGEYDRASNHYLNAGNSYRKTRSGQAYESYNKSIDAYIKSGEIGEAITLSVRCGYIFKKEFGETEKSEEFYAKSVDLRRTHNLDHTCLYTQEHAQNFVDDVSKELNENINNIPYVIHLQKKAMEDATICRKCVHFGEFLSDYMQENEDLGDLGQIEWVKDNHDKFKAKLRETIAYFENLYVLSKCAHSENE</sequence>
<dbReference type="Pfam" id="PF14938">
    <property type="entry name" value="SNAP"/>
    <property type="match status" value="1"/>
</dbReference>
<dbReference type="OrthoDB" id="9984275at2759"/>
<organism evidence="1 2">
    <name type="scientific">Thelohanellus kitauei</name>
    <name type="common">Myxosporean</name>
    <dbReference type="NCBI Taxonomy" id="669202"/>
    <lineage>
        <taxon>Eukaryota</taxon>
        <taxon>Metazoa</taxon>
        <taxon>Cnidaria</taxon>
        <taxon>Myxozoa</taxon>
        <taxon>Myxosporea</taxon>
        <taxon>Bivalvulida</taxon>
        <taxon>Platysporina</taxon>
        <taxon>Myxobolidae</taxon>
        <taxon>Thelohanellus</taxon>
    </lineage>
</organism>
<dbReference type="SUPFAM" id="SSF48452">
    <property type="entry name" value="TPR-like"/>
    <property type="match status" value="1"/>
</dbReference>
<keyword evidence="2" id="KW-1185">Reference proteome</keyword>
<dbReference type="AlphaFoldDB" id="A0A0C2III4"/>
<evidence type="ECO:0000313" key="1">
    <source>
        <dbReference type="EMBL" id="KII65124.1"/>
    </source>
</evidence>